<dbReference type="GO" id="GO:0004930">
    <property type="term" value="F:G protein-coupled receptor activity"/>
    <property type="evidence" value="ECO:0007669"/>
    <property type="project" value="UniProtKB-KW"/>
</dbReference>
<keyword evidence="2 5" id="KW-0812">Transmembrane</keyword>
<feature type="transmembrane region" description="Helical" evidence="6">
    <location>
        <begin position="190"/>
        <end position="218"/>
    </location>
</feature>
<dbReference type="GO" id="GO:0016020">
    <property type="term" value="C:membrane"/>
    <property type="evidence" value="ECO:0007669"/>
    <property type="project" value="UniProtKB-SubCell"/>
</dbReference>
<feature type="domain" description="G-protein coupled receptors family 1 profile" evidence="7">
    <location>
        <begin position="46"/>
        <end position="355"/>
    </location>
</feature>
<evidence type="ECO:0000256" key="5">
    <source>
        <dbReference type="RuleBase" id="RU000688"/>
    </source>
</evidence>
<feature type="transmembrane region" description="Helical" evidence="6">
    <location>
        <begin position="66"/>
        <end position="85"/>
    </location>
</feature>
<organism evidence="8">
    <name type="scientific">Schmidtea mediterranea</name>
    <name type="common">Freshwater planarian flatworm</name>
    <dbReference type="NCBI Taxonomy" id="79327"/>
    <lineage>
        <taxon>Eukaryota</taxon>
        <taxon>Metazoa</taxon>
        <taxon>Spiralia</taxon>
        <taxon>Lophotrochozoa</taxon>
        <taxon>Platyhelminthes</taxon>
        <taxon>Rhabditophora</taxon>
        <taxon>Seriata</taxon>
        <taxon>Tricladida</taxon>
        <taxon>Continenticola</taxon>
        <taxon>Geoplanoidea</taxon>
        <taxon>Dugesiidae</taxon>
        <taxon>Schmidtea</taxon>
    </lineage>
</organism>
<keyword evidence="5" id="KW-0297">G-protein coupled receptor</keyword>
<dbReference type="InterPro" id="IPR000276">
    <property type="entry name" value="GPCR_Rhodpsn"/>
</dbReference>
<keyword evidence="5" id="KW-0675">Receptor</keyword>
<dbReference type="OMA" id="HILHVAW"/>
<evidence type="ECO:0000256" key="2">
    <source>
        <dbReference type="ARBA" id="ARBA00022692"/>
    </source>
</evidence>
<dbReference type="PRINTS" id="PR00237">
    <property type="entry name" value="GPCRRHODOPSN"/>
</dbReference>
<feature type="transmembrane region" description="Helical" evidence="6">
    <location>
        <begin position="105"/>
        <end position="126"/>
    </location>
</feature>
<dbReference type="SUPFAM" id="SSF81321">
    <property type="entry name" value="Family A G protein-coupled receptor-like"/>
    <property type="match status" value="1"/>
</dbReference>
<accession>A0A193KUK6</accession>
<dbReference type="AlphaFoldDB" id="A0A193KUK6"/>
<evidence type="ECO:0000259" key="7">
    <source>
        <dbReference type="PROSITE" id="PS50262"/>
    </source>
</evidence>
<evidence type="ECO:0000256" key="1">
    <source>
        <dbReference type="ARBA" id="ARBA00004370"/>
    </source>
</evidence>
<comment type="similarity">
    <text evidence="5">Belongs to the G-protein coupled receptor 1 family.</text>
</comment>
<dbReference type="InterPro" id="IPR017452">
    <property type="entry name" value="GPCR_Rhodpsn_7TM"/>
</dbReference>
<evidence type="ECO:0000256" key="6">
    <source>
        <dbReference type="SAM" id="Phobius"/>
    </source>
</evidence>
<dbReference type="OrthoDB" id="9990906at2759"/>
<dbReference type="CDD" id="cd14978">
    <property type="entry name" value="7tmA_FMRFamide_R-like"/>
    <property type="match status" value="1"/>
</dbReference>
<feature type="transmembrane region" description="Helical" evidence="6">
    <location>
        <begin position="34"/>
        <end position="54"/>
    </location>
</feature>
<reference evidence="8" key="1">
    <citation type="journal article" date="2016" name="PLoS Biol.">
        <title>GPCRs Direct Germline Development and Somatic Gonad Function in Planarians.</title>
        <authorList>
            <person name="Saberi A."/>
            <person name="Jamal A."/>
            <person name="Beets I."/>
            <person name="Schoofs L."/>
            <person name="Newmark P.A."/>
        </authorList>
    </citation>
    <scope>NUCLEOTIDE SEQUENCE</scope>
</reference>
<evidence type="ECO:0000256" key="3">
    <source>
        <dbReference type="ARBA" id="ARBA00022989"/>
    </source>
</evidence>
<dbReference type="PROSITE" id="PS50262">
    <property type="entry name" value="G_PROTEIN_RECEP_F1_2"/>
    <property type="match status" value="1"/>
</dbReference>
<evidence type="ECO:0000313" key="8">
    <source>
        <dbReference type="EMBL" id="ANO39046.1"/>
    </source>
</evidence>
<dbReference type="PANTHER" id="PTHR46641">
    <property type="entry name" value="FMRFAMIDE RECEPTOR-RELATED"/>
    <property type="match status" value="1"/>
</dbReference>
<keyword evidence="4 6" id="KW-0472">Membrane</keyword>
<feature type="transmembrane region" description="Helical" evidence="6">
    <location>
        <begin position="283"/>
        <end position="305"/>
    </location>
</feature>
<dbReference type="Gene3D" id="1.20.1070.10">
    <property type="entry name" value="Rhodopsin 7-helix transmembrane proteins"/>
    <property type="match status" value="1"/>
</dbReference>
<dbReference type="PANTHER" id="PTHR46641:SF25">
    <property type="entry name" value="CNMAMIDE RECEPTOR-RELATED"/>
    <property type="match status" value="1"/>
</dbReference>
<feature type="transmembrane region" description="Helical" evidence="6">
    <location>
        <begin position="147"/>
        <end position="167"/>
    </location>
</feature>
<dbReference type="EMBL" id="KX018885">
    <property type="protein sequence ID" value="ANO39046.1"/>
    <property type="molecule type" value="mRNA"/>
</dbReference>
<name>A0A193KUK6_SCHMD</name>
<protein>
    <submittedName>
        <fullName evidence="8">GCR079</fullName>
    </submittedName>
</protein>
<keyword evidence="5" id="KW-0807">Transducer</keyword>
<dbReference type="Pfam" id="PF00001">
    <property type="entry name" value="7tm_1"/>
    <property type="match status" value="1"/>
</dbReference>
<evidence type="ECO:0000256" key="4">
    <source>
        <dbReference type="ARBA" id="ARBA00023136"/>
    </source>
</evidence>
<keyword evidence="3 6" id="KW-1133">Transmembrane helix</keyword>
<dbReference type="PROSITE" id="PS00237">
    <property type="entry name" value="G_PROTEIN_RECEP_F1_1"/>
    <property type="match status" value="1"/>
</dbReference>
<proteinExistence type="evidence at transcript level"/>
<gene>
    <name evidence="8" type="primary">gcr079</name>
</gene>
<dbReference type="InterPro" id="IPR052954">
    <property type="entry name" value="GPCR-Ligand_Int"/>
</dbReference>
<sequence>MESEINRTENLQNNLTLFLIRKYLWSSTFYLHRYGSLLWLMSGLVLNTLAFIIWTRPRLRRSNTSANYLAGIAMSDTIFWLLYILHYMQTSWDICVQDIPVWCEMFQGLFISSQYFSVPLVLIFSLERYIAVCHPFKREKLCTHRKALVNTIVCGVTALILGCSQSISREYNDVSKKCDIRGSVVNTRNWFIFATGTEILISALLPFATLIVNILVIIELKSITSKTTLIKPSVTAPLTSSTSTSEQHLQIQRNQGSTEKLNIKKHSISQQNKEKSAFKSSTILLLSVSFLLIVTTLPTGFVYALQFVCPVGNETLSVEQMKVDPDWIKFINYQILKEVVDFFSMIHFSINFVIYYITGESFRTEFYLLFQNAKRFKGPDDTSIGNSYFSNRNGHNQRVNHTEMLRKQAEHTTITNI</sequence>
<comment type="subcellular location">
    <subcellularLocation>
        <location evidence="1">Membrane</location>
    </subcellularLocation>
</comment>